<evidence type="ECO:0000313" key="6">
    <source>
        <dbReference type="EMBL" id="OGM79898.1"/>
    </source>
</evidence>
<dbReference type="InterPro" id="IPR007848">
    <property type="entry name" value="Small_mtfrase_dom"/>
</dbReference>
<name>A0A1F8CVZ2_9BACT</name>
<dbReference type="Gene3D" id="3.40.50.150">
    <property type="entry name" value="Vaccinia Virus protein VP39"/>
    <property type="match status" value="1"/>
</dbReference>
<feature type="domain" description="Methyltransferase small" evidence="5">
    <location>
        <begin position="8"/>
        <end position="102"/>
    </location>
</feature>
<dbReference type="SUPFAM" id="SSF53335">
    <property type="entry name" value="S-adenosyl-L-methionine-dependent methyltransferases"/>
    <property type="match status" value="1"/>
</dbReference>
<sequence>MSNLRISKNVETNGFTDRVQVELSADTSELPSEFDLVLVNPPFHEKEGLLVELFKNTKSIMTKDGEIFIVVEDTYKEKFKTVLQRTFGISSKVVQHGNYTVLSARK</sequence>
<keyword evidence="2" id="KW-0698">rRNA processing</keyword>
<keyword evidence="1" id="KW-0963">Cytoplasm</keyword>
<dbReference type="EMBL" id="MGHY01000006">
    <property type="protein sequence ID" value="OGM79898.1"/>
    <property type="molecule type" value="Genomic_DNA"/>
</dbReference>
<evidence type="ECO:0000313" key="7">
    <source>
        <dbReference type="Proteomes" id="UP000178999"/>
    </source>
</evidence>
<evidence type="ECO:0000256" key="1">
    <source>
        <dbReference type="ARBA" id="ARBA00022490"/>
    </source>
</evidence>
<dbReference type="InterPro" id="IPR002052">
    <property type="entry name" value="DNA_methylase_N6_adenine_CS"/>
</dbReference>
<gene>
    <name evidence="6" type="ORF">A2382_03150</name>
</gene>
<dbReference type="PANTHER" id="PTHR47816:SF4">
    <property type="entry name" value="RIBOSOMAL RNA SMALL SUBUNIT METHYLTRANSFERASE C"/>
    <property type="match status" value="1"/>
</dbReference>
<dbReference type="Pfam" id="PF05175">
    <property type="entry name" value="MTS"/>
    <property type="match status" value="1"/>
</dbReference>
<dbReference type="GO" id="GO:0032259">
    <property type="term" value="P:methylation"/>
    <property type="evidence" value="ECO:0007669"/>
    <property type="project" value="UniProtKB-KW"/>
</dbReference>
<evidence type="ECO:0000259" key="5">
    <source>
        <dbReference type="Pfam" id="PF05175"/>
    </source>
</evidence>
<dbReference type="InterPro" id="IPR046977">
    <property type="entry name" value="RsmC/RlmG"/>
</dbReference>
<reference evidence="6 7" key="1">
    <citation type="journal article" date="2016" name="Nat. Commun.">
        <title>Thousands of microbial genomes shed light on interconnected biogeochemical processes in an aquifer system.</title>
        <authorList>
            <person name="Anantharaman K."/>
            <person name="Brown C.T."/>
            <person name="Hug L.A."/>
            <person name="Sharon I."/>
            <person name="Castelle C.J."/>
            <person name="Probst A.J."/>
            <person name="Thomas B.C."/>
            <person name="Singh A."/>
            <person name="Wilkins M.J."/>
            <person name="Karaoz U."/>
            <person name="Brodie E.L."/>
            <person name="Williams K.H."/>
            <person name="Hubbard S.S."/>
            <person name="Banfield J.F."/>
        </authorList>
    </citation>
    <scope>NUCLEOTIDE SEQUENCE [LARGE SCALE GENOMIC DNA]</scope>
</reference>
<organism evidence="6 7">
    <name type="scientific">Candidatus Woesebacteria bacterium RIFOXYB1_FULL_38_16</name>
    <dbReference type="NCBI Taxonomy" id="1802538"/>
    <lineage>
        <taxon>Bacteria</taxon>
        <taxon>Candidatus Woeseibacteriota</taxon>
    </lineage>
</organism>
<protein>
    <recommendedName>
        <fullName evidence="5">Methyltransferase small domain-containing protein</fullName>
    </recommendedName>
</protein>
<keyword evidence="3" id="KW-0489">Methyltransferase</keyword>
<comment type="caution">
    <text evidence="6">The sequence shown here is derived from an EMBL/GenBank/DDBJ whole genome shotgun (WGS) entry which is preliminary data.</text>
</comment>
<dbReference type="GO" id="GO:0008170">
    <property type="term" value="F:N-methyltransferase activity"/>
    <property type="evidence" value="ECO:0007669"/>
    <property type="project" value="UniProtKB-ARBA"/>
</dbReference>
<dbReference type="STRING" id="1802538.A2382_03150"/>
<evidence type="ECO:0000256" key="2">
    <source>
        <dbReference type="ARBA" id="ARBA00022552"/>
    </source>
</evidence>
<keyword evidence="4" id="KW-0808">Transferase</keyword>
<dbReference type="GO" id="GO:0006364">
    <property type="term" value="P:rRNA processing"/>
    <property type="evidence" value="ECO:0007669"/>
    <property type="project" value="UniProtKB-KW"/>
</dbReference>
<proteinExistence type="predicted"/>
<dbReference type="Proteomes" id="UP000178999">
    <property type="component" value="Unassembled WGS sequence"/>
</dbReference>
<accession>A0A1F8CVZ2</accession>
<dbReference type="GO" id="GO:0008757">
    <property type="term" value="F:S-adenosylmethionine-dependent methyltransferase activity"/>
    <property type="evidence" value="ECO:0007669"/>
    <property type="project" value="InterPro"/>
</dbReference>
<dbReference type="GO" id="GO:0003676">
    <property type="term" value="F:nucleic acid binding"/>
    <property type="evidence" value="ECO:0007669"/>
    <property type="project" value="InterPro"/>
</dbReference>
<dbReference type="InterPro" id="IPR029063">
    <property type="entry name" value="SAM-dependent_MTases_sf"/>
</dbReference>
<dbReference type="AlphaFoldDB" id="A0A1F8CVZ2"/>
<evidence type="ECO:0000256" key="3">
    <source>
        <dbReference type="ARBA" id="ARBA00022603"/>
    </source>
</evidence>
<dbReference type="PROSITE" id="PS00092">
    <property type="entry name" value="N6_MTASE"/>
    <property type="match status" value="1"/>
</dbReference>
<evidence type="ECO:0000256" key="4">
    <source>
        <dbReference type="ARBA" id="ARBA00022679"/>
    </source>
</evidence>
<dbReference type="PANTHER" id="PTHR47816">
    <property type="entry name" value="RIBOSOMAL RNA SMALL SUBUNIT METHYLTRANSFERASE C"/>
    <property type="match status" value="1"/>
</dbReference>